<evidence type="ECO:0000313" key="1">
    <source>
        <dbReference type="EMBL" id="MCE8047047.1"/>
    </source>
</evidence>
<name>A0ABS9B4M0_9GAMM</name>
<dbReference type="CDD" id="cd22580">
    <property type="entry name" value="AcrIF11"/>
    <property type="match status" value="1"/>
</dbReference>
<reference evidence="1 2" key="1">
    <citation type="journal article" date="2021" name="Front. Microbiol.">
        <title>Aerobic Denitrification and Heterotrophic Sulfur Oxidation in the Genus Halomonas Revealed by Six Novel Species Characterizations and Genome-Based Analysis.</title>
        <authorList>
            <person name="Wang L."/>
            <person name="Shao Z."/>
        </authorList>
    </citation>
    <scope>NUCLEOTIDE SEQUENCE [LARGE SCALE GENOMIC DNA]</scope>
    <source>
        <strain evidence="1 2">MCCC 1A05748</strain>
    </source>
</reference>
<evidence type="ECO:0000313" key="2">
    <source>
        <dbReference type="Proteomes" id="UP001320154"/>
    </source>
</evidence>
<protein>
    <submittedName>
        <fullName evidence="1">Uncharacterized protein</fullName>
    </submittedName>
</protein>
<organism evidence="1 2">
    <name type="scientific">Billgrantia desiderata</name>
    <dbReference type="NCBI Taxonomy" id="52021"/>
    <lineage>
        <taxon>Bacteria</taxon>
        <taxon>Pseudomonadati</taxon>
        <taxon>Pseudomonadota</taxon>
        <taxon>Gammaproteobacteria</taxon>
        <taxon>Oceanospirillales</taxon>
        <taxon>Halomonadaceae</taxon>
        <taxon>Billgrantia</taxon>
    </lineage>
</organism>
<dbReference type="Pfam" id="PF26151">
    <property type="entry name" value="AcrIF11_ADP_ribosyl"/>
    <property type="match status" value="1"/>
</dbReference>
<dbReference type="RefSeq" id="WP_234250557.1">
    <property type="nucleotide sequence ID" value="NZ_JABFTQ010000005.1"/>
</dbReference>
<proteinExistence type="predicted"/>
<gene>
    <name evidence="1" type="ORF">HOP60_09930</name>
</gene>
<keyword evidence="2" id="KW-1185">Reference proteome</keyword>
<dbReference type="InterPro" id="IPR058829">
    <property type="entry name" value="AcrIF11-like"/>
</dbReference>
<accession>A0ABS9B4M0</accession>
<dbReference type="EMBL" id="JABFTQ010000005">
    <property type="protein sequence ID" value="MCE8047047.1"/>
    <property type="molecule type" value="Genomic_DNA"/>
</dbReference>
<dbReference type="Proteomes" id="UP001320154">
    <property type="component" value="Unassembled WGS sequence"/>
</dbReference>
<sequence length="152" mass="17051">MKLIHTSPAEITEINSFGRFGEFLFFADSEYVMTAGEHVTYALEIDEDQIIEAGQLFYHDDAEKLSGLVEQVMQMVGCDEDTAEELISQREDVHSLDTDIEPEDLAEVSWDIQRIAGEAAVLLGFRGVEMEDEQGVAYLINMKGREAELEVA</sequence>
<comment type="caution">
    <text evidence="1">The sequence shown here is derived from an EMBL/GenBank/DDBJ whole genome shotgun (WGS) entry which is preliminary data.</text>
</comment>